<proteinExistence type="predicted"/>
<keyword evidence="3" id="KW-1185">Reference proteome</keyword>
<dbReference type="InterPro" id="IPR000182">
    <property type="entry name" value="GNAT_dom"/>
</dbReference>
<accession>A0ABZ2T5P3</accession>
<feature type="domain" description="N-acetyltransferase" evidence="1">
    <location>
        <begin position="1"/>
        <end position="143"/>
    </location>
</feature>
<dbReference type="InterPro" id="IPR016181">
    <property type="entry name" value="Acyl_CoA_acyltransferase"/>
</dbReference>
<dbReference type="EMBL" id="CP147248">
    <property type="protein sequence ID" value="WYJ85062.1"/>
    <property type="molecule type" value="Genomic_DNA"/>
</dbReference>
<dbReference type="RefSeq" id="WP_086444671.1">
    <property type="nucleotide sequence ID" value="NZ_CP147248.1"/>
</dbReference>
<protein>
    <recommendedName>
        <fullName evidence="1">N-acetyltransferase domain-containing protein</fullName>
    </recommendedName>
</protein>
<dbReference type="Proteomes" id="UP000195080">
    <property type="component" value="Chromosome"/>
</dbReference>
<sequence>MHTHFGNEVWHQAAAFILRYEVFVLEQGIALQDEFDELDTNDRNYFVVYENSLAIATIRYQKKDEQTIQPDRFCVRKEYRGQGIGKQLLLLLEETAVKEGYLFSTLSAEKTALTFYEALNYYVNSEEYLEDGLLCVEMIKKIRGWDRSV</sequence>
<dbReference type="SUPFAM" id="SSF55729">
    <property type="entry name" value="Acyl-CoA N-acyltransferases (Nat)"/>
    <property type="match status" value="1"/>
</dbReference>
<dbReference type="Gene3D" id="3.40.630.30">
    <property type="match status" value="1"/>
</dbReference>
<dbReference type="PROSITE" id="PS51186">
    <property type="entry name" value="GNAT"/>
    <property type="match status" value="1"/>
</dbReference>
<reference evidence="3" key="1">
    <citation type="submission" date="2017-05" db="EMBL/GenBank/DDBJ databases">
        <title>The Genome Sequence of EEnterococcus faecalis 9F2_4866.</title>
        <authorList>
            <consortium name="The Broad Institute Genomics Platform"/>
            <consortium name="The Broad Institute Genomic Center for Infectious Diseases"/>
            <person name="Earl A."/>
            <person name="Manson A."/>
            <person name="Schwartman J."/>
            <person name="Gilmore M."/>
            <person name="Abouelleil A."/>
            <person name="Cao P."/>
            <person name="Chapman S."/>
            <person name="Cusick C."/>
            <person name="Shea T."/>
            <person name="Young S."/>
            <person name="Neafsey D."/>
            <person name="Nusbaum C."/>
            <person name="Birren B."/>
        </authorList>
    </citation>
    <scope>NUCLEOTIDE SEQUENCE [LARGE SCALE GENOMIC DNA]</scope>
    <source>
        <strain evidence="3">12C11_DIV0727</strain>
    </source>
</reference>
<evidence type="ECO:0000259" key="1">
    <source>
        <dbReference type="PROSITE" id="PS51186"/>
    </source>
</evidence>
<gene>
    <name evidence="2" type="ORF">A5866_000120</name>
</gene>
<dbReference type="Pfam" id="PF13673">
    <property type="entry name" value="Acetyltransf_10"/>
    <property type="match status" value="1"/>
</dbReference>
<evidence type="ECO:0000313" key="3">
    <source>
        <dbReference type="Proteomes" id="UP000195080"/>
    </source>
</evidence>
<dbReference type="CDD" id="cd04301">
    <property type="entry name" value="NAT_SF"/>
    <property type="match status" value="1"/>
</dbReference>
<organism evidence="2 3">
    <name type="scientific">Candidatus Enterococcus lemimoniae</name>
    <dbReference type="NCBI Taxonomy" id="1834167"/>
    <lineage>
        <taxon>Bacteria</taxon>
        <taxon>Bacillati</taxon>
        <taxon>Bacillota</taxon>
        <taxon>Bacilli</taxon>
        <taxon>Lactobacillales</taxon>
        <taxon>Enterococcaceae</taxon>
        <taxon>Enterococcus</taxon>
    </lineage>
</organism>
<evidence type="ECO:0000313" key="2">
    <source>
        <dbReference type="EMBL" id="WYJ85062.1"/>
    </source>
</evidence>
<name>A0ABZ2T5P3_9ENTE</name>